<keyword evidence="4 6" id="KW-1133">Transmembrane helix</keyword>
<dbReference type="OrthoDB" id="51610at2157"/>
<dbReference type="RefSeq" id="WP_013643678.1">
    <property type="nucleotide sequence ID" value="NC_015216.1"/>
</dbReference>
<evidence type="ECO:0000256" key="1">
    <source>
        <dbReference type="ARBA" id="ARBA00004651"/>
    </source>
</evidence>
<evidence type="ECO:0000313" key="7">
    <source>
        <dbReference type="EMBL" id="ADZ08327.1"/>
    </source>
</evidence>
<evidence type="ECO:0000256" key="3">
    <source>
        <dbReference type="ARBA" id="ARBA00022692"/>
    </source>
</evidence>
<keyword evidence="8" id="KW-1185">Reference proteome</keyword>
<comment type="subcellular location">
    <subcellularLocation>
        <location evidence="1">Cell membrane</location>
        <topology evidence="1">Multi-pass membrane protein</topology>
    </subcellularLocation>
</comment>
<reference evidence="8" key="1">
    <citation type="submission" date="2011-02" db="EMBL/GenBank/DDBJ databases">
        <title>Complete sequence of Methanobacterium sp. AL-21.</title>
        <authorList>
            <consortium name="US DOE Joint Genome Institute"/>
            <person name="Lucas S."/>
            <person name="Copeland A."/>
            <person name="Lapidus A."/>
            <person name="Cheng J.-F."/>
            <person name="Goodwin L."/>
            <person name="Pitluck S."/>
            <person name="Chertkov O."/>
            <person name="Detter J.C."/>
            <person name="Han C."/>
            <person name="Tapia R."/>
            <person name="Land M."/>
            <person name="Hauser L."/>
            <person name="Kyrpides N."/>
            <person name="Ivanova N."/>
            <person name="Mikhailova N."/>
            <person name="Pagani I."/>
            <person name="Cadillo-Quiroz H."/>
            <person name="Imachi H."/>
            <person name="Zinder S."/>
            <person name="Liu W."/>
            <person name="Woyke T."/>
        </authorList>
    </citation>
    <scope>NUCLEOTIDE SEQUENCE [LARGE SCALE GENOMIC DNA]</scope>
    <source>
        <strain evidence="8">AL-21</strain>
    </source>
</reference>
<accession>F0T798</accession>
<dbReference type="PANTHER" id="PTHR34857:SF2">
    <property type="entry name" value="SLL0384 PROTEIN"/>
    <property type="match status" value="1"/>
</dbReference>
<feature type="transmembrane region" description="Helical" evidence="6">
    <location>
        <begin position="244"/>
        <end position="276"/>
    </location>
</feature>
<evidence type="ECO:0000256" key="5">
    <source>
        <dbReference type="ARBA" id="ARBA00023136"/>
    </source>
</evidence>
<feature type="transmembrane region" description="Helical" evidence="6">
    <location>
        <begin position="109"/>
        <end position="130"/>
    </location>
</feature>
<sequence length="277" mass="31911">MNGVSSILQLETETNKKSPLHAIDGRVKLVLLIFIIVYSVFSTQILVLIFLEIYLLILMYISNISFKTSLTRILLLLPFGGFIIAFQPFIHPGIIIWSGAFGIHITDAGLLWAVLLMSRLVVALTSIVILSSISPMQEVVESFRKLGMPREFALIFSLMIRFLFMFFDELNRIMHAQKTRCFDAFNKKLPYTWRMKQLGYTVAMMFLRAFERGETIYMSMASRGYSDKSHLYSDTRRKFGTPEYIFILATLSTVVCLQYLAMYLFTQFGILGMYIIK</sequence>
<feature type="transmembrane region" description="Helical" evidence="6">
    <location>
        <begin position="73"/>
        <end position="97"/>
    </location>
</feature>
<dbReference type="eggNOG" id="arCOG02250">
    <property type="taxonomic scope" value="Archaea"/>
</dbReference>
<evidence type="ECO:0000313" key="8">
    <source>
        <dbReference type="Proteomes" id="UP000007490"/>
    </source>
</evidence>
<name>F0T798_METLA</name>
<evidence type="ECO:0000256" key="2">
    <source>
        <dbReference type="ARBA" id="ARBA00022475"/>
    </source>
</evidence>
<dbReference type="AlphaFoldDB" id="F0T798"/>
<feature type="transmembrane region" description="Helical" evidence="6">
    <location>
        <begin position="29"/>
        <end position="61"/>
    </location>
</feature>
<keyword evidence="2" id="KW-1003">Cell membrane</keyword>
<dbReference type="STRING" id="877455.Metbo_0074"/>
<dbReference type="KEGG" id="mel:Metbo_0074"/>
<dbReference type="InterPro" id="IPR003339">
    <property type="entry name" value="ABC/ECF_trnsptr_transmembrane"/>
</dbReference>
<feature type="transmembrane region" description="Helical" evidence="6">
    <location>
        <begin position="151"/>
        <end position="167"/>
    </location>
</feature>
<dbReference type="EMBL" id="CP002551">
    <property type="protein sequence ID" value="ADZ08327.1"/>
    <property type="molecule type" value="Genomic_DNA"/>
</dbReference>
<dbReference type="InterPro" id="IPR012809">
    <property type="entry name" value="ECF_CbiQ"/>
</dbReference>
<dbReference type="Pfam" id="PF02361">
    <property type="entry name" value="CbiQ"/>
    <property type="match status" value="1"/>
</dbReference>
<dbReference type="GO" id="GO:0043190">
    <property type="term" value="C:ATP-binding cassette (ABC) transporter complex"/>
    <property type="evidence" value="ECO:0007669"/>
    <property type="project" value="InterPro"/>
</dbReference>
<keyword evidence="5 6" id="KW-0472">Membrane</keyword>
<evidence type="ECO:0000256" key="6">
    <source>
        <dbReference type="SAM" id="Phobius"/>
    </source>
</evidence>
<reference evidence="7 8" key="2">
    <citation type="journal article" date="2014" name="Int. J. Syst. Evol. Microbiol.">
        <title>Methanobacterium paludis sp. nov. and a novel strain of Methanobacterium lacus isolated from northern peatlands.</title>
        <authorList>
            <person name="Cadillo-Quiroz H."/>
            <person name="Brauer S.L."/>
            <person name="Goodson N."/>
            <person name="Yavitt J.B."/>
            <person name="Zinder S.H."/>
        </authorList>
    </citation>
    <scope>NUCLEOTIDE SEQUENCE [LARGE SCALE GENOMIC DNA]</scope>
    <source>
        <strain evidence="7 8">AL-21</strain>
    </source>
</reference>
<keyword evidence="3 6" id="KW-0812">Transmembrane</keyword>
<dbReference type="PANTHER" id="PTHR34857">
    <property type="entry name" value="SLL0384 PROTEIN"/>
    <property type="match status" value="1"/>
</dbReference>
<dbReference type="GO" id="GO:0006824">
    <property type="term" value="P:cobalt ion transport"/>
    <property type="evidence" value="ECO:0007669"/>
    <property type="project" value="InterPro"/>
</dbReference>
<protein>
    <submittedName>
        <fullName evidence="7">Cobalt ABC transporter, inner membrane subunit CbiQ</fullName>
    </submittedName>
</protein>
<dbReference type="NCBIfam" id="TIGR02454">
    <property type="entry name" value="ECF_T_CbiQ"/>
    <property type="match status" value="1"/>
</dbReference>
<gene>
    <name evidence="7" type="ordered locus">Metbo_0074</name>
</gene>
<dbReference type="GeneID" id="10276497"/>
<dbReference type="HOGENOM" id="CLU_056469_1_2_2"/>
<proteinExistence type="predicted"/>
<dbReference type="InterPro" id="IPR051611">
    <property type="entry name" value="ECF_transporter_component"/>
</dbReference>
<dbReference type="CDD" id="cd16914">
    <property type="entry name" value="EcfT"/>
    <property type="match status" value="1"/>
</dbReference>
<evidence type="ECO:0000256" key="4">
    <source>
        <dbReference type="ARBA" id="ARBA00022989"/>
    </source>
</evidence>
<organism evidence="7 8">
    <name type="scientific">Methanobacterium lacus (strain AL-21)</name>
    <dbReference type="NCBI Taxonomy" id="877455"/>
    <lineage>
        <taxon>Archaea</taxon>
        <taxon>Methanobacteriati</taxon>
        <taxon>Methanobacteriota</taxon>
        <taxon>Methanomada group</taxon>
        <taxon>Methanobacteria</taxon>
        <taxon>Methanobacteriales</taxon>
        <taxon>Methanobacteriaceae</taxon>
        <taxon>Methanobacterium</taxon>
    </lineage>
</organism>
<dbReference type="Proteomes" id="UP000007490">
    <property type="component" value="Chromosome"/>
</dbReference>